<comment type="caution">
    <text evidence="2">The sequence shown here is derived from an EMBL/GenBank/DDBJ whole genome shotgun (WGS) entry which is preliminary data.</text>
</comment>
<name>E6IZ33_STRAP</name>
<dbReference type="AlphaFoldDB" id="E6IZ33"/>
<reference evidence="2 3" key="1">
    <citation type="submission" date="2010-11" db="EMBL/GenBank/DDBJ databases">
        <authorList>
            <person name="Weinstock G."/>
            <person name="Sodergren E."/>
            <person name="Clifton S."/>
            <person name="Fulton L."/>
            <person name="Fulton B."/>
            <person name="Courtney L."/>
            <person name="Fronick C."/>
            <person name="Harrison M."/>
            <person name="Strong C."/>
            <person name="Farmer C."/>
            <person name="Delahaunty K."/>
            <person name="Markovic C."/>
            <person name="Hall O."/>
            <person name="Minx P."/>
            <person name="Tomlinson C."/>
            <person name="Mitreva M."/>
            <person name="Hou S."/>
            <person name="Chen J."/>
            <person name="Wollam A."/>
            <person name="Pepin K.H."/>
            <person name="Johnson M."/>
            <person name="Bhonagiri V."/>
            <person name="Zhang X."/>
            <person name="Suruliraj S."/>
            <person name="Warren W."/>
            <person name="Chinwalla A."/>
            <person name="Mardis E.R."/>
            <person name="Wilson R.K."/>
        </authorList>
    </citation>
    <scope>NUCLEOTIDE SEQUENCE [LARGE SCALE GENOMIC DNA]</scope>
    <source>
        <strain evidence="2 3">F0211</strain>
    </source>
</reference>
<evidence type="ECO:0000256" key="1">
    <source>
        <dbReference type="SAM" id="Phobius"/>
    </source>
</evidence>
<evidence type="ECO:0000313" key="2">
    <source>
        <dbReference type="EMBL" id="EFU23072.1"/>
    </source>
</evidence>
<feature type="transmembrane region" description="Helical" evidence="1">
    <location>
        <begin position="173"/>
        <end position="198"/>
    </location>
</feature>
<feature type="transmembrane region" description="Helical" evidence="1">
    <location>
        <begin position="26"/>
        <end position="49"/>
    </location>
</feature>
<dbReference type="Proteomes" id="UP000002973">
    <property type="component" value="Unassembled WGS sequence"/>
</dbReference>
<feature type="transmembrane region" description="Helical" evidence="1">
    <location>
        <begin position="243"/>
        <end position="261"/>
    </location>
</feature>
<gene>
    <name evidence="2" type="ORF">HMPREF0813_00314</name>
</gene>
<keyword evidence="1" id="KW-0472">Membrane</keyword>
<keyword evidence="1" id="KW-1133">Transmembrane helix</keyword>
<sequence length="272" mass="31043">MLMLPYPFNYFSSIYGFKKPFANRKLLTWFQLIFTSVFLISLSMIPIAIQNSSLKSYPLTTFVDGVFDSLTKETMADIAENAKIENHQFSYSGQQATHNSKTGTVILGKENTTLEEKLTLAFEPKQLVISKKGRKLAEIQYQHINQATLKDKAALSAAISQDWFQQNRVTVSLFLILISGFLLALNFFIILLGATFFLYLTKKSRLFSFKTVKECYHFALNCLGLPTLIAVAVGLLFGQAMTTMITIQNILFVLYLVIIFYRTHFRDEKMKK</sequence>
<feature type="transmembrane region" description="Helical" evidence="1">
    <location>
        <begin position="218"/>
        <end position="237"/>
    </location>
</feature>
<proteinExistence type="predicted"/>
<evidence type="ECO:0000313" key="3">
    <source>
        <dbReference type="Proteomes" id="UP000002973"/>
    </source>
</evidence>
<evidence type="ECO:0008006" key="4">
    <source>
        <dbReference type="Google" id="ProtNLM"/>
    </source>
</evidence>
<organism evidence="2 3">
    <name type="scientific">Streptococcus anginosus F0211</name>
    <dbReference type="NCBI Taxonomy" id="706437"/>
    <lineage>
        <taxon>Bacteria</taxon>
        <taxon>Bacillati</taxon>
        <taxon>Bacillota</taxon>
        <taxon>Bacilli</taxon>
        <taxon>Lactobacillales</taxon>
        <taxon>Streptococcaceae</taxon>
        <taxon>Streptococcus</taxon>
        <taxon>Streptococcus anginosus group</taxon>
    </lineage>
</organism>
<protein>
    <recommendedName>
        <fullName evidence="4">Maltodextrose utilization protein MalA</fullName>
    </recommendedName>
</protein>
<dbReference type="eggNOG" id="COG5521">
    <property type="taxonomic scope" value="Bacteria"/>
</dbReference>
<accession>E6IZ33</accession>
<keyword evidence="1" id="KW-0812">Transmembrane</keyword>
<dbReference type="EMBL" id="AECT01000004">
    <property type="protein sequence ID" value="EFU23072.1"/>
    <property type="molecule type" value="Genomic_DNA"/>
</dbReference>